<dbReference type="EMBL" id="JAHHFP010000011">
    <property type="protein sequence ID" value="MBX7271133.1"/>
    <property type="molecule type" value="Genomic_DNA"/>
</dbReference>
<accession>A0ACC5VF92</accession>
<organism evidence="1 2">
    <name type="scientific">Stutzerimonas chloritidismutans</name>
    <name type="common">Pseudomonas chloritidismutans</name>
    <dbReference type="NCBI Taxonomy" id="203192"/>
    <lineage>
        <taxon>Bacteria</taxon>
        <taxon>Pseudomonadati</taxon>
        <taxon>Pseudomonadota</taxon>
        <taxon>Gammaproteobacteria</taxon>
        <taxon>Pseudomonadales</taxon>
        <taxon>Pseudomonadaceae</taxon>
        <taxon>Stutzerimonas</taxon>
    </lineage>
</organism>
<evidence type="ECO:0000313" key="1">
    <source>
        <dbReference type="EMBL" id="MBX7271133.1"/>
    </source>
</evidence>
<gene>
    <name evidence="1" type="ORF">KJJ99_04885</name>
</gene>
<protein>
    <submittedName>
        <fullName evidence="1">Uncharacterized protein</fullName>
    </submittedName>
</protein>
<evidence type="ECO:0000313" key="2">
    <source>
        <dbReference type="Proteomes" id="UP000782475"/>
    </source>
</evidence>
<dbReference type="Proteomes" id="UP000782475">
    <property type="component" value="Unassembled WGS sequence"/>
</dbReference>
<name>A0ACC5VF92_STUCH</name>
<sequence length="157" mass="17541">MNLSEIRERAIAPALALLPARMSSREAEVQMLAIGLQESRFQHRRQIGGPARGFWQFEQGGGVRGVLRHSASREYALAVCRTRNVIATEGAVYAALEHDDVLAAAFARLLLWTDPKALPALGDEQAAWDLYLRTWRPGKPHRHTWDALYAKALEAVE</sequence>
<keyword evidence="2" id="KW-1185">Reference proteome</keyword>
<proteinExistence type="predicted"/>
<reference evidence="1 2" key="1">
    <citation type="journal article" date="2021" name="Appl. Microbiol. Biotechnol.">
        <title>Biotechnological applications of marine bacteria in bioremediation of environments polluted with hydrocarbons and plastics.</title>
        <authorList>
            <person name="Muriel-Millan L.F."/>
            <person name="Millan-Lopez S."/>
            <person name="Pardo-Lopez L."/>
        </authorList>
    </citation>
    <scope>NUCLEOTIDE SEQUENCE [LARGE SCALE GENOMIC DNA]</scope>
    <source>
        <strain evidence="1 2">GOM4</strain>
    </source>
</reference>
<comment type="caution">
    <text evidence="1">The sequence shown here is derived from an EMBL/GenBank/DDBJ whole genome shotgun (WGS) entry which is preliminary data.</text>
</comment>